<evidence type="ECO:0000313" key="1">
    <source>
        <dbReference type="EMBL" id="GMF42899.1"/>
    </source>
</evidence>
<accession>A0A9W7CUD2</accession>
<reference evidence="1" key="1">
    <citation type="submission" date="2023-04" db="EMBL/GenBank/DDBJ databases">
        <title>Phytophthora fragariaefolia NBRC 109709.</title>
        <authorList>
            <person name="Ichikawa N."/>
            <person name="Sato H."/>
            <person name="Tonouchi N."/>
        </authorList>
    </citation>
    <scope>NUCLEOTIDE SEQUENCE</scope>
    <source>
        <strain evidence="1">NBRC 109709</strain>
    </source>
</reference>
<comment type="caution">
    <text evidence="1">The sequence shown here is derived from an EMBL/GenBank/DDBJ whole genome shotgun (WGS) entry which is preliminary data.</text>
</comment>
<gene>
    <name evidence="1" type="ORF">Pfra01_001424700</name>
</gene>
<dbReference type="Proteomes" id="UP001165121">
    <property type="component" value="Unassembled WGS sequence"/>
</dbReference>
<protein>
    <submittedName>
        <fullName evidence="1">Unnamed protein product</fullName>
    </submittedName>
</protein>
<organism evidence="1 2">
    <name type="scientific">Phytophthora fragariaefolia</name>
    <dbReference type="NCBI Taxonomy" id="1490495"/>
    <lineage>
        <taxon>Eukaryota</taxon>
        <taxon>Sar</taxon>
        <taxon>Stramenopiles</taxon>
        <taxon>Oomycota</taxon>
        <taxon>Peronosporomycetes</taxon>
        <taxon>Peronosporales</taxon>
        <taxon>Peronosporaceae</taxon>
        <taxon>Phytophthora</taxon>
    </lineage>
</organism>
<sequence length="89" mass="8346">MQVTCSTLEAHCALQRVALKTKLIMHVHAGLSVAGCTRPIAEAGAGVDAGSGTGTGSSVDASVVAGAGVDAGIDTGSGVDVGVVAGAGV</sequence>
<dbReference type="AlphaFoldDB" id="A0A9W7CUD2"/>
<dbReference type="EMBL" id="BSXT01001489">
    <property type="protein sequence ID" value="GMF42899.1"/>
    <property type="molecule type" value="Genomic_DNA"/>
</dbReference>
<name>A0A9W7CUD2_9STRA</name>
<evidence type="ECO:0000313" key="2">
    <source>
        <dbReference type="Proteomes" id="UP001165121"/>
    </source>
</evidence>
<keyword evidence="2" id="KW-1185">Reference proteome</keyword>
<proteinExistence type="predicted"/>